<dbReference type="Pfam" id="PF03807">
    <property type="entry name" value="F420_oxidored"/>
    <property type="match status" value="1"/>
</dbReference>
<dbReference type="GO" id="GO:0070403">
    <property type="term" value="F:NAD+ binding"/>
    <property type="evidence" value="ECO:0007669"/>
    <property type="project" value="TreeGrafter"/>
</dbReference>
<gene>
    <name evidence="4" type="ORF">SAE02_15550</name>
</gene>
<proteinExistence type="predicted"/>
<dbReference type="Gene3D" id="1.10.3640.10">
    <property type="entry name" value="Semialdehyde dehydrogenase-like, C-terminal"/>
    <property type="match status" value="1"/>
</dbReference>
<dbReference type="InterPro" id="IPR050812">
    <property type="entry name" value="Preph/Arog_dehydrog"/>
</dbReference>
<evidence type="ECO:0000256" key="1">
    <source>
        <dbReference type="ARBA" id="ARBA00023002"/>
    </source>
</evidence>
<dbReference type="Gene3D" id="3.40.50.720">
    <property type="entry name" value="NAD(P)-binding Rossmann-like Domain"/>
    <property type="match status" value="1"/>
</dbReference>
<dbReference type="OrthoDB" id="1677316at2"/>
<evidence type="ECO:0000313" key="5">
    <source>
        <dbReference type="Proteomes" id="UP000321523"/>
    </source>
</evidence>
<organism evidence="4 5">
    <name type="scientific">Skermanella aerolata</name>
    <dbReference type="NCBI Taxonomy" id="393310"/>
    <lineage>
        <taxon>Bacteria</taxon>
        <taxon>Pseudomonadati</taxon>
        <taxon>Pseudomonadota</taxon>
        <taxon>Alphaproteobacteria</taxon>
        <taxon>Rhodospirillales</taxon>
        <taxon>Azospirillaceae</taxon>
        <taxon>Skermanella</taxon>
    </lineage>
</organism>
<feature type="domain" description="Pyrroline-5-carboxylate reductase catalytic N-terminal" evidence="2">
    <location>
        <begin position="3"/>
        <end position="89"/>
    </location>
</feature>
<dbReference type="InterPro" id="IPR036291">
    <property type="entry name" value="NAD(P)-bd_dom_sf"/>
</dbReference>
<feature type="domain" description="Phosphogluconate dehydrogenase (decarboxylating) C-terminal" evidence="3">
    <location>
        <begin position="121"/>
        <end position="277"/>
    </location>
</feature>
<evidence type="ECO:0000259" key="3">
    <source>
        <dbReference type="Pfam" id="PF16896"/>
    </source>
</evidence>
<dbReference type="GO" id="GO:0008977">
    <property type="term" value="F:prephenate dehydrogenase (NAD+) activity"/>
    <property type="evidence" value="ECO:0007669"/>
    <property type="project" value="TreeGrafter"/>
</dbReference>
<keyword evidence="1" id="KW-0560">Oxidoreductase</keyword>
<dbReference type="InterPro" id="IPR031663">
    <property type="entry name" value="PGDH_C"/>
</dbReference>
<sequence length="278" mass="30105">MTKIALLGAGGKMGVRLATNLHGSAFTVDHVEISSEGRERLKSAIGADCVDQEQALAEADVVLMAVPDRLIGKIAHTFIAKLKPGAAVIMLDAAAPYAGELPERADITYFVTHPCHPPIFNDEVETAAKTDYFGGIAAKQNIVCALMQGPEEHYALCEEVARTIYKPVMRSHRVTVEQMAILEPALSETVGATLSLAMRDAVDEAERRGVPREAAVDFMLGHLNIELAIAFGVFPQGRFSDGALHAIEQAKPVIFKEGWLDRVFAKENVLQSVKDICK</sequence>
<reference evidence="4 5" key="1">
    <citation type="submission" date="2019-07" db="EMBL/GenBank/DDBJ databases">
        <title>Whole genome shotgun sequence of Skermanella aerolata NBRC 106429.</title>
        <authorList>
            <person name="Hosoyama A."/>
            <person name="Uohara A."/>
            <person name="Ohji S."/>
            <person name="Ichikawa N."/>
        </authorList>
    </citation>
    <scope>NUCLEOTIDE SEQUENCE [LARGE SCALE GENOMIC DNA]</scope>
    <source>
        <strain evidence="4 5">NBRC 106429</strain>
    </source>
</reference>
<dbReference type="RefSeq" id="WP_044427087.1">
    <property type="nucleotide sequence ID" value="NZ_BJYZ01000006.1"/>
</dbReference>
<dbReference type="SUPFAM" id="SSF51735">
    <property type="entry name" value="NAD(P)-binding Rossmann-fold domains"/>
    <property type="match status" value="1"/>
</dbReference>
<dbReference type="EMBL" id="BJYZ01000006">
    <property type="protein sequence ID" value="GEO37407.1"/>
    <property type="molecule type" value="Genomic_DNA"/>
</dbReference>
<comment type="caution">
    <text evidence="4">The sequence shown here is derived from an EMBL/GenBank/DDBJ whole genome shotgun (WGS) entry which is preliminary data.</text>
</comment>
<name>A0A512DLR4_9PROT</name>
<dbReference type="AlphaFoldDB" id="A0A512DLR4"/>
<dbReference type="InterPro" id="IPR028939">
    <property type="entry name" value="P5C_Rdtase_cat_N"/>
</dbReference>
<dbReference type="PANTHER" id="PTHR21363">
    <property type="entry name" value="PREPHENATE DEHYDROGENASE"/>
    <property type="match status" value="1"/>
</dbReference>
<dbReference type="GO" id="GO:0006571">
    <property type="term" value="P:tyrosine biosynthetic process"/>
    <property type="evidence" value="ECO:0007669"/>
    <property type="project" value="TreeGrafter"/>
</dbReference>
<evidence type="ECO:0000313" key="4">
    <source>
        <dbReference type="EMBL" id="GEO37407.1"/>
    </source>
</evidence>
<dbReference type="InterPro" id="IPR037161">
    <property type="entry name" value="Semialdehyde_DH-like_C"/>
</dbReference>
<dbReference type="Proteomes" id="UP000321523">
    <property type="component" value="Unassembled WGS sequence"/>
</dbReference>
<dbReference type="Pfam" id="PF16896">
    <property type="entry name" value="PGDH_C"/>
    <property type="match status" value="1"/>
</dbReference>
<accession>A0A512DLR4</accession>
<dbReference type="PANTHER" id="PTHR21363:SF0">
    <property type="entry name" value="PREPHENATE DEHYDROGENASE [NADP(+)]"/>
    <property type="match status" value="1"/>
</dbReference>
<keyword evidence="5" id="KW-1185">Reference proteome</keyword>
<protein>
    <submittedName>
        <fullName evidence="4">Semialdehyde dehydrogenase</fullName>
    </submittedName>
</protein>
<evidence type="ECO:0000259" key="2">
    <source>
        <dbReference type="Pfam" id="PF03807"/>
    </source>
</evidence>